<sequence length="120" mass="13509">MFNINLPTFNNDTEKYIYFSKLEKEAKKAKEAARKALSAAFNGQDGKLETGFGNVTRSHKTTVKAADSLQQFLLNIGKLDMCKKDDIDVKKVQEYIELNIIPAEAKQHLIESVSETLTVK</sequence>
<protein>
    <submittedName>
        <fullName evidence="1">Uncharacterized protein</fullName>
    </submittedName>
</protein>
<dbReference type="Proteomes" id="UP000224963">
    <property type="component" value="Segment"/>
</dbReference>
<keyword evidence="2" id="KW-1185">Reference proteome</keyword>
<organism evidence="1 2">
    <name type="scientific">Bacillus phage PBC4</name>
    <dbReference type="NCBI Taxonomy" id="1675028"/>
    <lineage>
        <taxon>Viruses</taxon>
        <taxon>Duplodnaviria</taxon>
        <taxon>Heunggongvirae</taxon>
        <taxon>Uroviricota</taxon>
        <taxon>Caudoviricetes</taxon>
        <taxon>Sejongvirinae</taxon>
        <taxon>Yihwangvirus</taxon>
        <taxon>Yihwangvirus PBC4</taxon>
    </lineage>
</organism>
<reference evidence="1 2" key="1">
    <citation type="journal article" date="2016" name="FEMS Microbiol. Lett.">
        <title>Characterization of LysPBC4, a novel Bacillus cereus-specific endolysin of bacteriophage PBC4.</title>
        <authorList>
            <person name="Na H."/>
            <person name="Kong M."/>
            <person name="Ryu S."/>
        </authorList>
    </citation>
    <scope>NUCLEOTIDE SEQUENCE [LARGE SCALE GENOMIC DNA]</scope>
</reference>
<gene>
    <name evidence="1" type="ORF">PBC4_059</name>
</gene>
<proteinExistence type="predicted"/>
<accession>A0A1D6X8A2</accession>
<name>A0A1D6X8A2_9CAUD</name>
<dbReference type="EMBL" id="KT070866">
    <property type="protein sequence ID" value="AKQ08251.1"/>
    <property type="molecule type" value="Genomic_DNA"/>
</dbReference>
<evidence type="ECO:0000313" key="2">
    <source>
        <dbReference type="Proteomes" id="UP000224963"/>
    </source>
</evidence>
<evidence type="ECO:0000313" key="1">
    <source>
        <dbReference type="EMBL" id="AKQ08251.1"/>
    </source>
</evidence>